<organism evidence="2">
    <name type="scientific">Mustela putorius furo</name>
    <name type="common">European domestic ferret</name>
    <name type="synonym">Mustela furo</name>
    <dbReference type="NCBI Taxonomy" id="9669"/>
    <lineage>
        <taxon>Eukaryota</taxon>
        <taxon>Metazoa</taxon>
        <taxon>Chordata</taxon>
        <taxon>Craniata</taxon>
        <taxon>Vertebrata</taxon>
        <taxon>Euteleostomi</taxon>
        <taxon>Mammalia</taxon>
        <taxon>Eutheria</taxon>
        <taxon>Laurasiatheria</taxon>
        <taxon>Carnivora</taxon>
        <taxon>Caniformia</taxon>
        <taxon>Musteloidea</taxon>
        <taxon>Mustelidae</taxon>
        <taxon>Mustelinae</taxon>
        <taxon>Mustela</taxon>
    </lineage>
</organism>
<dbReference type="InParanoid" id="M3Y5C2"/>
<evidence type="ECO:0000313" key="2">
    <source>
        <dbReference type="Ensembl" id="ENSMPUP00000006523.1"/>
    </source>
</evidence>
<name>M3Y5C2_MUSPF</name>
<evidence type="ECO:0000256" key="1">
    <source>
        <dbReference type="SAM" id="MobiDB-lite"/>
    </source>
</evidence>
<sequence>MRRRRAFAEPVVVTGRTRRRPSPTEACGRPRCPVRRWDRRRGSIVGQKPTGKASEPCQGEEMGSVAGPGGSRTLRTSGQGPGRPRALAPLGRGGGCSCCAA</sequence>
<dbReference type="AlphaFoldDB" id="M3Y5C2"/>
<protein>
    <submittedName>
        <fullName evidence="2">Uncharacterized protein</fullName>
    </submittedName>
</protein>
<dbReference type="HOGENOM" id="CLU_2298096_0_0_1"/>
<dbReference type="EMBL" id="AEYP01073649">
    <property type="status" value="NOT_ANNOTATED_CDS"/>
    <property type="molecule type" value="Genomic_DNA"/>
</dbReference>
<feature type="region of interest" description="Disordered" evidence="1">
    <location>
        <begin position="1"/>
        <end position="94"/>
    </location>
</feature>
<dbReference type="EMBL" id="AEYP01073648">
    <property type="status" value="NOT_ANNOTATED_CDS"/>
    <property type="molecule type" value="Genomic_DNA"/>
</dbReference>
<proteinExistence type="predicted"/>
<accession>M3Y5C2</accession>
<reference evidence="2" key="1">
    <citation type="submission" date="2024-06" db="UniProtKB">
        <authorList>
            <consortium name="Ensembl"/>
        </authorList>
    </citation>
    <scope>IDENTIFICATION</scope>
</reference>
<dbReference type="Ensembl" id="ENSMPUT00000006635.1">
    <property type="protein sequence ID" value="ENSMPUP00000006523.1"/>
    <property type="gene ID" value="ENSMPUG00000006578.1"/>
</dbReference>